<reference evidence="2 3" key="1">
    <citation type="journal article" date="2019" name="J. Ind. Microbiol. Biotechnol.">
        <title>The complete genomic sequence of Streptomyces spectabilis NRRL-2792 and identification of secondary metabolite biosynthetic gene clusters.</title>
        <authorList>
            <person name="Sinha A."/>
            <person name="Phillips-Salemka S."/>
            <person name="Niraula T.A."/>
            <person name="Short K.A."/>
            <person name="Niraula N.P."/>
        </authorList>
    </citation>
    <scope>NUCLEOTIDE SEQUENCE [LARGE SCALE GENOMIC DNA]</scope>
    <source>
        <strain evidence="2 3">NRRL 2792</strain>
    </source>
</reference>
<dbReference type="PANTHER" id="PTHR14097">
    <property type="entry name" value="OXIDOREDUCTASE HTATIP2"/>
    <property type="match status" value="1"/>
</dbReference>
<dbReference type="PANTHER" id="PTHR14097:SF8">
    <property type="entry name" value="NAD(P)-BINDING DOMAIN-CONTAINING PROTEIN"/>
    <property type="match status" value="1"/>
</dbReference>
<dbReference type="AlphaFoldDB" id="A0A516RJR8"/>
<protein>
    <submittedName>
        <fullName evidence="2">Epimerase</fullName>
    </submittedName>
</protein>
<proteinExistence type="predicted"/>
<gene>
    <name evidence="2" type="ORF">FH965_39580</name>
</gene>
<dbReference type="SUPFAM" id="SSF51735">
    <property type="entry name" value="NAD(P)-binding Rossmann-fold domains"/>
    <property type="match status" value="1"/>
</dbReference>
<dbReference type="Gene3D" id="3.40.50.720">
    <property type="entry name" value="NAD(P)-binding Rossmann-like Domain"/>
    <property type="match status" value="1"/>
</dbReference>
<sequence length="228" mass="25090">MKAVLFGATGMVGQGVLRECLRDERVSEVLVIGRTKLGVEHPKLREIVAPDLAELVARPDMAKELSGYDACFFCLGVSSVGMTEEAYRRVTYDLTLSVARALCAENPDLTFVYVSGQGTDSTERGRTMWARVKGKTENDLLALPMTTYLFRPGYIQPLHGITSRTRLYRALYAVVAPLYPLLRRLMPNQVTTTEQLGRAMITVATTGAPEPHQGPRGINDLARTGRTA</sequence>
<evidence type="ECO:0000313" key="2">
    <source>
        <dbReference type="EMBL" id="QDQ15908.1"/>
    </source>
</evidence>
<evidence type="ECO:0000313" key="3">
    <source>
        <dbReference type="Proteomes" id="UP000316806"/>
    </source>
</evidence>
<evidence type="ECO:0000256" key="1">
    <source>
        <dbReference type="SAM" id="MobiDB-lite"/>
    </source>
</evidence>
<name>A0A516RJR8_STRST</name>
<dbReference type="EMBL" id="CP040916">
    <property type="protein sequence ID" value="QDQ15908.1"/>
    <property type="molecule type" value="Genomic_DNA"/>
</dbReference>
<dbReference type="RefSeq" id="WP_144323109.1">
    <property type="nucleotide sequence ID" value="NZ_CP040916.1"/>
</dbReference>
<accession>A0A516RJR8</accession>
<dbReference type="Proteomes" id="UP000316806">
    <property type="component" value="Chromosome"/>
</dbReference>
<feature type="region of interest" description="Disordered" evidence="1">
    <location>
        <begin position="206"/>
        <end position="228"/>
    </location>
</feature>
<organism evidence="2 3">
    <name type="scientific">Streptomyces spectabilis</name>
    <dbReference type="NCBI Taxonomy" id="68270"/>
    <lineage>
        <taxon>Bacteria</taxon>
        <taxon>Bacillati</taxon>
        <taxon>Actinomycetota</taxon>
        <taxon>Actinomycetes</taxon>
        <taxon>Kitasatosporales</taxon>
        <taxon>Streptomycetaceae</taxon>
        <taxon>Streptomyces</taxon>
    </lineage>
</organism>
<dbReference type="InterPro" id="IPR036291">
    <property type="entry name" value="NAD(P)-bd_dom_sf"/>
</dbReference>